<dbReference type="Pfam" id="PF13280">
    <property type="entry name" value="WYL"/>
    <property type="match status" value="1"/>
</dbReference>
<evidence type="ECO:0000259" key="3">
    <source>
        <dbReference type="Pfam" id="PF19187"/>
    </source>
</evidence>
<gene>
    <name evidence="5" type="ORF">FMM08_07755</name>
</gene>
<dbReference type="InterPro" id="IPR043839">
    <property type="entry name" value="PafC_HTH"/>
</dbReference>
<organism evidence="5 6">
    <name type="scientific">Quadrisphaera setariae</name>
    <dbReference type="NCBI Taxonomy" id="2593304"/>
    <lineage>
        <taxon>Bacteria</taxon>
        <taxon>Bacillati</taxon>
        <taxon>Actinomycetota</taxon>
        <taxon>Actinomycetes</taxon>
        <taxon>Kineosporiales</taxon>
        <taxon>Kineosporiaceae</taxon>
        <taxon>Quadrisphaera</taxon>
    </lineage>
</organism>
<evidence type="ECO:0000259" key="4">
    <source>
        <dbReference type="Pfam" id="PF25583"/>
    </source>
</evidence>
<sequence length="372" mass="39535">MQVSAADRLSRLLAMVPWVLEHQGAPLEEVADRFSITTDQLVKDLELLFVCGTPGHLPDDLIEADWEGGRLHIGNADAIARPLRLGIDEALALITGLRTLSEVPGFSAGEEDREALTGALAKLTEAAGEAARSSRALAVDLGRRDPGPGGAPPAGEEGAAEVLATLREALRHPAGRRRLRLHYLVPSRDETTERDVDPMRLLTVDARWYLEGWCHRAGGVRLFRVDRVVTAAVLDADGTPPPEAVARDVDESLFTPGEDDLVVTLELAGSARWVAERVPLESVEELDDDGLRVVLRTPDDRWLRRLLLPLGGAAVVVHPPEVAEGFALAAAAGLAAHGVDDHEIAGQGGGGGGRGSAAVPRSAAARPEQART</sequence>
<dbReference type="Proteomes" id="UP000321234">
    <property type="component" value="Unassembled WGS sequence"/>
</dbReference>
<evidence type="ECO:0000256" key="1">
    <source>
        <dbReference type="SAM" id="MobiDB-lite"/>
    </source>
</evidence>
<evidence type="ECO:0000259" key="2">
    <source>
        <dbReference type="Pfam" id="PF13280"/>
    </source>
</evidence>
<feature type="domain" description="PafC HTH" evidence="3">
    <location>
        <begin position="7"/>
        <end position="124"/>
    </location>
</feature>
<reference evidence="5 6" key="1">
    <citation type="submission" date="2019-07" db="EMBL/GenBank/DDBJ databases">
        <title>Quadrisphaera sp. strain DD2A genome sequencing and assembly.</title>
        <authorList>
            <person name="Kim I."/>
        </authorList>
    </citation>
    <scope>NUCLEOTIDE SEQUENCE [LARGE SCALE GENOMIC DNA]</scope>
    <source>
        <strain evidence="5 6">DD2A</strain>
    </source>
</reference>
<comment type="caution">
    <text evidence="5">The sequence shown here is derived from an EMBL/GenBank/DDBJ whole genome shotgun (WGS) entry which is preliminary data.</text>
</comment>
<feature type="domain" description="WCX" evidence="4">
    <location>
        <begin position="263"/>
        <end position="331"/>
    </location>
</feature>
<dbReference type="EMBL" id="VKAC01000004">
    <property type="protein sequence ID" value="TXR56871.1"/>
    <property type="molecule type" value="Genomic_DNA"/>
</dbReference>
<dbReference type="InterPro" id="IPR051534">
    <property type="entry name" value="CBASS_pafABC_assoc_protein"/>
</dbReference>
<name>A0A5C8ZI79_9ACTN</name>
<feature type="compositionally biased region" description="Low complexity" evidence="1">
    <location>
        <begin position="356"/>
        <end position="372"/>
    </location>
</feature>
<dbReference type="InterPro" id="IPR057727">
    <property type="entry name" value="WCX_dom"/>
</dbReference>
<accession>A0A5C8ZI79</accession>
<dbReference type="AlphaFoldDB" id="A0A5C8ZI79"/>
<dbReference type="PIRSF" id="PIRSF016838">
    <property type="entry name" value="PafC"/>
    <property type="match status" value="1"/>
</dbReference>
<dbReference type="Pfam" id="PF25583">
    <property type="entry name" value="WCX"/>
    <property type="match status" value="1"/>
</dbReference>
<feature type="region of interest" description="Disordered" evidence="1">
    <location>
        <begin position="343"/>
        <end position="372"/>
    </location>
</feature>
<dbReference type="InterPro" id="IPR028349">
    <property type="entry name" value="PafC-like"/>
</dbReference>
<proteinExistence type="predicted"/>
<dbReference type="OrthoDB" id="5174471at2"/>
<dbReference type="PROSITE" id="PS52050">
    <property type="entry name" value="WYL"/>
    <property type="match status" value="1"/>
</dbReference>
<dbReference type="PANTHER" id="PTHR34580:SF1">
    <property type="entry name" value="PROTEIN PAFC"/>
    <property type="match status" value="1"/>
</dbReference>
<dbReference type="PANTHER" id="PTHR34580">
    <property type="match status" value="1"/>
</dbReference>
<dbReference type="Pfam" id="PF19187">
    <property type="entry name" value="HTH_PafC"/>
    <property type="match status" value="1"/>
</dbReference>
<feature type="domain" description="WYL" evidence="2">
    <location>
        <begin position="161"/>
        <end position="231"/>
    </location>
</feature>
<evidence type="ECO:0000313" key="5">
    <source>
        <dbReference type="EMBL" id="TXR56871.1"/>
    </source>
</evidence>
<keyword evidence="6" id="KW-1185">Reference proteome</keyword>
<protein>
    <submittedName>
        <fullName evidence="5">WYL domain-containing protein</fullName>
    </submittedName>
</protein>
<feature type="compositionally biased region" description="Gly residues" evidence="1">
    <location>
        <begin position="346"/>
        <end position="355"/>
    </location>
</feature>
<dbReference type="InterPro" id="IPR026881">
    <property type="entry name" value="WYL_dom"/>
</dbReference>
<evidence type="ECO:0000313" key="6">
    <source>
        <dbReference type="Proteomes" id="UP000321234"/>
    </source>
</evidence>